<gene>
    <name evidence="1" type="ORF">SAMN06296416_1231</name>
</gene>
<dbReference type="AlphaFoldDB" id="A0A286DH57"/>
<dbReference type="NCBIfam" id="TIGR03696">
    <property type="entry name" value="Rhs_assc_core"/>
    <property type="match status" value="1"/>
</dbReference>
<dbReference type="EMBL" id="OCND01000023">
    <property type="protein sequence ID" value="SOD57961.1"/>
    <property type="molecule type" value="Genomic_DNA"/>
</dbReference>
<organism evidence="1 2">
    <name type="scientific">Pseudoxanthomonas wuyuanensis</name>
    <dbReference type="NCBI Taxonomy" id="1073196"/>
    <lineage>
        <taxon>Bacteria</taxon>
        <taxon>Pseudomonadati</taxon>
        <taxon>Pseudomonadota</taxon>
        <taxon>Gammaproteobacteria</taxon>
        <taxon>Lysobacterales</taxon>
        <taxon>Lysobacteraceae</taxon>
        <taxon>Pseudoxanthomonas</taxon>
    </lineage>
</organism>
<dbReference type="RefSeq" id="WP_141400884.1">
    <property type="nucleotide sequence ID" value="NZ_OCND01000023.1"/>
</dbReference>
<dbReference type="Proteomes" id="UP000219374">
    <property type="component" value="Unassembled WGS sequence"/>
</dbReference>
<evidence type="ECO:0000313" key="1">
    <source>
        <dbReference type="EMBL" id="SOD57961.1"/>
    </source>
</evidence>
<dbReference type="PANTHER" id="PTHR32305">
    <property type="match status" value="1"/>
</dbReference>
<reference evidence="1 2" key="1">
    <citation type="submission" date="2017-09" db="EMBL/GenBank/DDBJ databases">
        <authorList>
            <person name="Ehlers B."/>
            <person name="Leendertz F.H."/>
        </authorList>
    </citation>
    <scope>NUCLEOTIDE SEQUENCE [LARGE SCALE GENOMIC DNA]</scope>
    <source>
        <strain evidence="1 2">CGMCC 1.10978</strain>
    </source>
</reference>
<name>A0A286DH57_9GAMM</name>
<dbReference type="InterPro" id="IPR022385">
    <property type="entry name" value="Rhs_assc_core"/>
</dbReference>
<evidence type="ECO:0000313" key="2">
    <source>
        <dbReference type="Proteomes" id="UP000219374"/>
    </source>
</evidence>
<feature type="non-terminal residue" evidence="1">
    <location>
        <position position="1"/>
    </location>
</feature>
<dbReference type="Gene3D" id="2.180.10.10">
    <property type="entry name" value="RHS repeat-associated core"/>
    <property type="match status" value="1"/>
</dbReference>
<accession>A0A286DH57</accession>
<dbReference type="PANTHER" id="PTHR32305:SF15">
    <property type="entry name" value="PROTEIN RHSA-RELATED"/>
    <property type="match status" value="1"/>
</dbReference>
<dbReference type="OrthoDB" id="9816400at2"/>
<dbReference type="InterPro" id="IPR050708">
    <property type="entry name" value="T6SS_VgrG/RHS"/>
</dbReference>
<proteinExistence type="predicted"/>
<protein>
    <submittedName>
        <fullName evidence="1">RHS repeat-associated core domain-containing protein</fullName>
    </submittedName>
</protein>
<keyword evidence="2" id="KW-1185">Reference proteome</keyword>
<sequence length="374" mass="40951">GVIRAYDAAGNTLNIGAKEFVYNDANRMSQVKQGGVATMNYAYNGRGEQVRKHLGTSNTYTLYDEAGHWLGDYDSAGNALQQALWMDDLPVGLVANNNQLHYLQPDHLGTPRTVIEVARNVPVWTWDLKGEAFGNTAPDQNPDGDAHTFVFDMRFPGQRSDAASGLNYNYFRDYDAGSGRYVESDPMGMIAGVETYSYASSTPFGLIDPFGMSGTCPASPSYAPGLWNDGRYVQGTNNCYSYAADRPENPADQLPRPFPSKPQPGEWSGRPFESLTCSSIIRAAIRDGMTKSDKNGNCPSCTHKVYLVIAPEVDYHWYRQDQNGMWSHKPGWSPATNLDASGNTIADPGAADRNYGPKGPNYSKKCGVLCASNR</sequence>